<accession>A0A6L2LR12</accession>
<comment type="caution">
    <text evidence="2">The sequence shown here is derived from an EMBL/GenBank/DDBJ whole genome shotgun (WGS) entry which is preliminary data.</text>
</comment>
<protein>
    <submittedName>
        <fullName evidence="2">Putative ribonuclease H-like domain-containing protein</fullName>
    </submittedName>
</protein>
<feature type="compositionally biased region" description="Acidic residues" evidence="1">
    <location>
        <begin position="172"/>
        <end position="183"/>
    </location>
</feature>
<gene>
    <name evidence="2" type="ORF">Tci_034890</name>
</gene>
<dbReference type="AlphaFoldDB" id="A0A6L2LR12"/>
<evidence type="ECO:0000313" key="2">
    <source>
        <dbReference type="EMBL" id="GEU62912.1"/>
    </source>
</evidence>
<sequence length="203" mass="22379">MALTFVDTHNMIASLTKSDASEGFEQIIDFLNTSVIQYALMQALRLDDADSIDCLPNEEIFAELAKMGYEKPSTKLTFYKAFLSAQWKFLIHTILQCMSAKRTAWNEFSSSLASAVICLGTVGDLSSHTTKYTSPALTQKVFAIMRRVGRGFSRVDTQLFNEMLVPQQVQDDVADAAEDEDVANEISAKPTPPSPTPATTPPQ</sequence>
<dbReference type="EMBL" id="BKCJ010004757">
    <property type="protein sequence ID" value="GEU62912.1"/>
    <property type="molecule type" value="Genomic_DNA"/>
</dbReference>
<organism evidence="2">
    <name type="scientific">Tanacetum cinerariifolium</name>
    <name type="common">Dalmatian daisy</name>
    <name type="synonym">Chrysanthemum cinerariifolium</name>
    <dbReference type="NCBI Taxonomy" id="118510"/>
    <lineage>
        <taxon>Eukaryota</taxon>
        <taxon>Viridiplantae</taxon>
        <taxon>Streptophyta</taxon>
        <taxon>Embryophyta</taxon>
        <taxon>Tracheophyta</taxon>
        <taxon>Spermatophyta</taxon>
        <taxon>Magnoliopsida</taxon>
        <taxon>eudicotyledons</taxon>
        <taxon>Gunneridae</taxon>
        <taxon>Pentapetalae</taxon>
        <taxon>asterids</taxon>
        <taxon>campanulids</taxon>
        <taxon>Asterales</taxon>
        <taxon>Asteraceae</taxon>
        <taxon>Asteroideae</taxon>
        <taxon>Anthemideae</taxon>
        <taxon>Anthemidinae</taxon>
        <taxon>Tanacetum</taxon>
    </lineage>
</organism>
<feature type="region of interest" description="Disordered" evidence="1">
    <location>
        <begin position="170"/>
        <end position="203"/>
    </location>
</feature>
<proteinExistence type="predicted"/>
<reference evidence="2" key="1">
    <citation type="journal article" date="2019" name="Sci. Rep.">
        <title>Draft genome of Tanacetum cinerariifolium, the natural source of mosquito coil.</title>
        <authorList>
            <person name="Yamashiro T."/>
            <person name="Shiraishi A."/>
            <person name="Satake H."/>
            <person name="Nakayama K."/>
        </authorList>
    </citation>
    <scope>NUCLEOTIDE SEQUENCE</scope>
</reference>
<name>A0A6L2LR12_TANCI</name>
<feature type="compositionally biased region" description="Pro residues" evidence="1">
    <location>
        <begin position="190"/>
        <end position="203"/>
    </location>
</feature>
<evidence type="ECO:0000256" key="1">
    <source>
        <dbReference type="SAM" id="MobiDB-lite"/>
    </source>
</evidence>